<dbReference type="PANTHER" id="PTHR12184">
    <property type="entry name" value="UBIQUINOL-CYTOCHROME C REDUCTASE COMPLEX ASSEMBLY FACTOR 1 FAMILY MEMBER"/>
    <property type="match status" value="1"/>
</dbReference>
<organism evidence="4 5">
    <name type="scientific">Caldovatus aquaticus</name>
    <dbReference type="NCBI Taxonomy" id="2865671"/>
    <lineage>
        <taxon>Bacteria</taxon>
        <taxon>Pseudomonadati</taxon>
        <taxon>Pseudomonadota</taxon>
        <taxon>Alphaproteobacteria</taxon>
        <taxon>Acetobacterales</taxon>
        <taxon>Roseomonadaceae</taxon>
        <taxon>Caldovatus</taxon>
    </lineage>
</organism>
<evidence type="ECO:0000256" key="1">
    <source>
        <dbReference type="ARBA" id="ARBA00006407"/>
    </source>
</evidence>
<gene>
    <name evidence="4" type="ORF">K1J50_03725</name>
</gene>
<feature type="domain" description="Ubiquinol-cytochrome c chaperone" evidence="3">
    <location>
        <begin position="40"/>
        <end position="186"/>
    </location>
</feature>
<accession>A0ABS7EZT2</accession>
<dbReference type="EMBL" id="JAHZUY010000005">
    <property type="protein sequence ID" value="MBW8268588.1"/>
    <property type="molecule type" value="Genomic_DNA"/>
</dbReference>
<comment type="caution">
    <text evidence="4">The sequence shown here is derived from an EMBL/GenBank/DDBJ whole genome shotgun (WGS) entry which is preliminary data.</text>
</comment>
<reference evidence="4 5" key="1">
    <citation type="submission" date="2021-08" db="EMBL/GenBank/DDBJ databases">
        <title>Caldovatus sediminis gen. nov., sp. nov., a moderately thermophilic bacterium isolated from a hot spring.</title>
        <authorList>
            <person name="Hu C.-J."/>
            <person name="Li W.-J."/>
            <person name="Xian W.-D."/>
        </authorList>
    </citation>
    <scope>NUCLEOTIDE SEQUENCE [LARGE SCALE GENOMIC DNA]</scope>
    <source>
        <strain evidence="4 5">SYSU G05006</strain>
    </source>
</reference>
<evidence type="ECO:0000313" key="4">
    <source>
        <dbReference type="EMBL" id="MBW8268588.1"/>
    </source>
</evidence>
<dbReference type="Proteomes" id="UP001519924">
    <property type="component" value="Unassembled WGS sequence"/>
</dbReference>
<name>A0ABS7EZT2_9PROT</name>
<dbReference type="InterPro" id="IPR014569">
    <property type="entry name" value="Ubq_cyt-c_CBP3-rel"/>
</dbReference>
<sequence>MVERLTALLERRRPHERAGFALYAAAVAAARAPALFGPGFAVPDTLDGRFDLVGLHAALLIRRLRTDPDPRGPALAQAVFDAMFSDMDQTLREMGVGDLAVGKRVRRMWEAFHGRARAYEAALAAGDTAALAAALARNVWRGAAPGTGADGRPAAPAWRLAAYARAADAALARQPLAALAAGEAVFPPALLPAEGEPSDAAPA</sequence>
<dbReference type="InterPro" id="IPR007129">
    <property type="entry name" value="Ubiqinol_cyt_c_chaperone_CPB3"/>
</dbReference>
<evidence type="ECO:0000313" key="5">
    <source>
        <dbReference type="Proteomes" id="UP001519924"/>
    </source>
</evidence>
<dbReference type="InterPro" id="IPR021150">
    <property type="entry name" value="Ubiq_cyt_c_chap"/>
</dbReference>
<keyword evidence="5" id="KW-1185">Reference proteome</keyword>
<dbReference type="PIRSF" id="PIRSF032079">
    <property type="entry name" value="UCP032079"/>
    <property type="match status" value="1"/>
</dbReference>
<evidence type="ECO:0000256" key="2">
    <source>
        <dbReference type="ARBA" id="ARBA00006436"/>
    </source>
</evidence>
<protein>
    <submittedName>
        <fullName evidence="4">Ubiquinol-cytochrome C chaperone family protein</fullName>
    </submittedName>
</protein>
<comment type="similarity">
    <text evidence="1">Belongs to the CBP3 family.</text>
</comment>
<evidence type="ECO:0000259" key="3">
    <source>
        <dbReference type="Pfam" id="PF03981"/>
    </source>
</evidence>
<proteinExistence type="inferred from homology"/>
<comment type="similarity">
    <text evidence="2">Belongs to the UPF0174 family.</text>
</comment>
<dbReference type="Pfam" id="PF03981">
    <property type="entry name" value="Ubiq_cyt_C_chap"/>
    <property type="match status" value="1"/>
</dbReference>
<dbReference type="PANTHER" id="PTHR12184:SF1">
    <property type="entry name" value="UBIQUINOL-CYTOCHROME-C REDUCTASE COMPLEX ASSEMBLY FACTOR 1"/>
    <property type="match status" value="1"/>
</dbReference>